<evidence type="ECO:0000256" key="3">
    <source>
        <dbReference type="ARBA" id="ARBA00023002"/>
    </source>
</evidence>
<dbReference type="OrthoDB" id="1069523at2759"/>
<comment type="caution">
    <text evidence="6">The sequence shown here is derived from an EMBL/GenBank/DDBJ whole genome shotgun (WGS) entry which is preliminary data.</text>
</comment>
<dbReference type="AlphaFoldDB" id="A0A397HL68"/>
<proteinExistence type="inferred from homology"/>
<organism evidence="6 7">
    <name type="scientific">Aspergillus thermomutatus</name>
    <name type="common">Neosartorya pseudofischeri</name>
    <dbReference type="NCBI Taxonomy" id="41047"/>
    <lineage>
        <taxon>Eukaryota</taxon>
        <taxon>Fungi</taxon>
        <taxon>Dikarya</taxon>
        <taxon>Ascomycota</taxon>
        <taxon>Pezizomycotina</taxon>
        <taxon>Eurotiomycetes</taxon>
        <taxon>Eurotiomycetidae</taxon>
        <taxon>Eurotiales</taxon>
        <taxon>Aspergillaceae</taxon>
        <taxon>Aspergillus</taxon>
        <taxon>Aspergillus subgen. Fumigati</taxon>
    </lineage>
</organism>
<keyword evidence="4 5" id="KW-0408">Iron</keyword>
<dbReference type="GO" id="GO:0016121">
    <property type="term" value="P:carotene catabolic process"/>
    <property type="evidence" value="ECO:0007669"/>
    <property type="project" value="TreeGrafter"/>
</dbReference>
<dbReference type="GO" id="GO:0020037">
    <property type="term" value="F:heme binding"/>
    <property type="evidence" value="ECO:0007669"/>
    <property type="project" value="InterPro"/>
</dbReference>
<dbReference type="STRING" id="41047.A0A397HL68"/>
<dbReference type="GO" id="GO:0016705">
    <property type="term" value="F:oxidoreductase activity, acting on paired donors, with incorporation or reduction of molecular oxygen"/>
    <property type="evidence" value="ECO:0007669"/>
    <property type="project" value="InterPro"/>
</dbReference>
<dbReference type="SUPFAM" id="SSF48264">
    <property type="entry name" value="Cytochrome P450"/>
    <property type="match status" value="1"/>
</dbReference>
<dbReference type="Proteomes" id="UP000215305">
    <property type="component" value="Unassembled WGS sequence"/>
</dbReference>
<evidence type="ECO:0000256" key="4">
    <source>
        <dbReference type="ARBA" id="ARBA00023004"/>
    </source>
</evidence>
<dbReference type="GO" id="GO:0010436">
    <property type="term" value="F:carotenoid dioxygenase activity"/>
    <property type="evidence" value="ECO:0007669"/>
    <property type="project" value="TreeGrafter"/>
</dbReference>
<keyword evidence="7" id="KW-1185">Reference proteome</keyword>
<dbReference type="Pfam" id="PF03055">
    <property type="entry name" value="RPE65"/>
    <property type="match status" value="1"/>
</dbReference>
<keyword evidence="2 5" id="KW-0479">Metal-binding</keyword>
<feature type="binding site" evidence="5">
    <location>
        <position position="303"/>
    </location>
    <ligand>
        <name>Fe cation</name>
        <dbReference type="ChEBI" id="CHEBI:24875"/>
        <note>catalytic</note>
    </ligand>
</feature>
<keyword evidence="3" id="KW-0560">Oxidoreductase</keyword>
<dbReference type="VEuPathDB" id="FungiDB:CDV56_102171"/>
<evidence type="ECO:0000256" key="5">
    <source>
        <dbReference type="PIRSR" id="PIRSR604294-1"/>
    </source>
</evidence>
<comment type="similarity">
    <text evidence="1">Belongs to the carotenoid oxygenase family.</text>
</comment>
<sequence length="377" mass="42012">MKGPNGQPATISEIMAEVGNLLAAGVDTTSVTIKAVLSPLLEDPSRYPRLKREIDAAREACGISRELTYHNIKDLPFLSACTMEVLSIRNSIKHDGQPKHSPVPSAFNPENFGPALSASSGLFALRTFLDQYSNPFTDSLDYCVGTVANTTTFPWRDKLLTLKEDGPLYAMDPRLLEPMVPMTLTANGRARLSPRIPSMMLLPESCSALATRGRVLDQHGVTTEKVWFTAPVCGFQHEMAATENRVLFPIYPMHLDSIYHLKAGENHWQWYPDRPYYIGVLPRRGATSSDVKWFYGANAYNGHVANAWEGDGKIHLYMSHANGNFFGFFPDKDGNSPPMGSNPARLAHWMIDPETDNLELEPEIVIEKDNEMIRVDD</sequence>
<dbReference type="PANTHER" id="PTHR10543">
    <property type="entry name" value="BETA-CAROTENE DIOXYGENASE"/>
    <property type="match status" value="1"/>
</dbReference>
<evidence type="ECO:0000256" key="2">
    <source>
        <dbReference type="ARBA" id="ARBA00022723"/>
    </source>
</evidence>
<evidence type="ECO:0000256" key="1">
    <source>
        <dbReference type="ARBA" id="ARBA00006787"/>
    </source>
</evidence>
<feature type="binding site" evidence="5">
    <location>
        <position position="237"/>
    </location>
    <ligand>
        <name>Fe cation</name>
        <dbReference type="ChEBI" id="CHEBI:24875"/>
        <note>catalytic</note>
    </ligand>
</feature>
<dbReference type="GO" id="GO:0004497">
    <property type="term" value="F:monooxygenase activity"/>
    <property type="evidence" value="ECO:0007669"/>
    <property type="project" value="InterPro"/>
</dbReference>
<dbReference type="GeneID" id="38124145"/>
<evidence type="ECO:0000313" key="6">
    <source>
        <dbReference type="EMBL" id="RHZ61983.1"/>
    </source>
</evidence>
<gene>
    <name evidence="6" type="ORF">CDV56_102171</name>
</gene>
<dbReference type="InterPro" id="IPR004294">
    <property type="entry name" value="Carotenoid_Oase"/>
</dbReference>
<reference evidence="6" key="1">
    <citation type="submission" date="2018-08" db="EMBL/GenBank/DDBJ databases">
        <title>Draft genome sequence of azole-resistant Aspergillus thermomutatus (Neosartorya pseudofischeri) strain HMR AF 39, isolated from a human nasal aspirate.</title>
        <authorList>
            <person name="Parent-Michaud M."/>
            <person name="Dufresne P.J."/>
            <person name="Fournier E."/>
            <person name="Martineau C."/>
            <person name="Moreira S."/>
            <person name="Perkins V."/>
            <person name="De Repentigny L."/>
            <person name="Dufresne S.F."/>
        </authorList>
    </citation>
    <scope>NUCLEOTIDE SEQUENCE [LARGE SCALE GENOMIC DNA]</scope>
    <source>
        <strain evidence="6">HMR AF 39</strain>
    </source>
</reference>
<protein>
    <submittedName>
        <fullName evidence="6">Uncharacterized protein</fullName>
    </submittedName>
</protein>
<dbReference type="InterPro" id="IPR036396">
    <property type="entry name" value="Cyt_P450_sf"/>
</dbReference>
<comment type="cofactor">
    <cofactor evidence="5">
        <name>Fe(2+)</name>
        <dbReference type="ChEBI" id="CHEBI:29033"/>
    </cofactor>
    <text evidence="5">Binds 1 Fe(2+) ion per subunit.</text>
</comment>
<accession>A0A397HL68</accession>
<name>A0A397HL68_ASPTH</name>
<dbReference type="EMBL" id="NKHU02000040">
    <property type="protein sequence ID" value="RHZ61983.1"/>
    <property type="molecule type" value="Genomic_DNA"/>
</dbReference>
<dbReference type="RefSeq" id="XP_026616586.1">
    <property type="nucleotide sequence ID" value="XM_026755790.1"/>
</dbReference>
<evidence type="ECO:0000313" key="7">
    <source>
        <dbReference type="Proteomes" id="UP000215305"/>
    </source>
</evidence>
<dbReference type="PANTHER" id="PTHR10543:SF89">
    <property type="entry name" value="CAROTENOID 9,10(9',10')-CLEAVAGE DIOXYGENASE 1"/>
    <property type="match status" value="1"/>
</dbReference>
<dbReference type="GO" id="GO:0005506">
    <property type="term" value="F:iron ion binding"/>
    <property type="evidence" value="ECO:0007669"/>
    <property type="project" value="InterPro"/>
</dbReference>
<dbReference type="Gene3D" id="1.10.630.10">
    <property type="entry name" value="Cytochrome P450"/>
    <property type="match status" value="1"/>
</dbReference>
<dbReference type="InterPro" id="IPR001128">
    <property type="entry name" value="Cyt_P450"/>
</dbReference>
<dbReference type="Pfam" id="PF00067">
    <property type="entry name" value="p450"/>
    <property type="match status" value="1"/>
</dbReference>